<feature type="domain" description="HTH lysR-type" evidence="5">
    <location>
        <begin position="11"/>
        <end position="68"/>
    </location>
</feature>
<dbReference type="PROSITE" id="PS50931">
    <property type="entry name" value="HTH_LYSR"/>
    <property type="match status" value="1"/>
</dbReference>
<dbReference type="CDD" id="cd08422">
    <property type="entry name" value="PBP2_CrgA_like"/>
    <property type="match status" value="1"/>
</dbReference>
<evidence type="ECO:0000256" key="2">
    <source>
        <dbReference type="ARBA" id="ARBA00023015"/>
    </source>
</evidence>
<dbReference type="InterPro" id="IPR036388">
    <property type="entry name" value="WH-like_DNA-bd_sf"/>
</dbReference>
<dbReference type="SUPFAM" id="SSF53850">
    <property type="entry name" value="Periplasmic binding protein-like II"/>
    <property type="match status" value="1"/>
</dbReference>
<protein>
    <recommendedName>
        <fullName evidence="5">HTH lysR-type domain-containing protein</fullName>
    </recommendedName>
</protein>
<dbReference type="Pfam" id="PF03466">
    <property type="entry name" value="LysR_substrate"/>
    <property type="match status" value="1"/>
</dbReference>
<evidence type="ECO:0000313" key="6">
    <source>
        <dbReference type="EMBL" id="SVD48852.1"/>
    </source>
</evidence>
<proteinExistence type="inferred from homology"/>
<keyword evidence="4" id="KW-0804">Transcription</keyword>
<name>A0A382VQS6_9ZZZZ</name>
<keyword evidence="3" id="KW-0238">DNA-binding</keyword>
<dbReference type="GO" id="GO:0003700">
    <property type="term" value="F:DNA-binding transcription factor activity"/>
    <property type="evidence" value="ECO:0007669"/>
    <property type="project" value="InterPro"/>
</dbReference>
<dbReference type="InterPro" id="IPR058163">
    <property type="entry name" value="LysR-type_TF_proteobact-type"/>
</dbReference>
<dbReference type="InterPro" id="IPR005119">
    <property type="entry name" value="LysR_subst-bd"/>
</dbReference>
<dbReference type="InterPro" id="IPR036390">
    <property type="entry name" value="WH_DNA-bd_sf"/>
</dbReference>
<dbReference type="PRINTS" id="PR00039">
    <property type="entry name" value="HTHLYSR"/>
</dbReference>
<dbReference type="Pfam" id="PF00126">
    <property type="entry name" value="HTH_1"/>
    <property type="match status" value="1"/>
</dbReference>
<dbReference type="PANTHER" id="PTHR30537:SF20">
    <property type="entry name" value="TRANSCRIPTIONAL REGULATORY PROTEIN"/>
    <property type="match status" value="1"/>
</dbReference>
<sequence>ACWVSTLEIRMDWDKLRVFHAVTEAGSFTRAGDLLHLSQSAVSRQVAALERSLSVVLFHRHSRGLILTEQGETLYATARDIYAKLAMTEANLSGGRDRPEGPLTISTTNAFGTIWLTPRLCAFNQLYPGIDLKLKTSDDALDLSMREADVAIRMGTPTQPDLIQRHLMTVHSHIYAAPSYLEKFGPIESADDLLSQRLIVYGEGPLSDIASPNWLLRRSGEAESRHLVVLEVNNIYCILRAVESGLGISALPDYVARERPNILQILPELQGPSFDAYLVYAEE</sequence>
<dbReference type="Gene3D" id="1.10.10.10">
    <property type="entry name" value="Winged helix-like DNA-binding domain superfamily/Winged helix DNA-binding domain"/>
    <property type="match status" value="1"/>
</dbReference>
<dbReference type="Gene3D" id="3.40.190.290">
    <property type="match status" value="1"/>
</dbReference>
<feature type="non-terminal residue" evidence="6">
    <location>
        <position position="283"/>
    </location>
</feature>
<dbReference type="InterPro" id="IPR000847">
    <property type="entry name" value="LysR_HTH_N"/>
</dbReference>
<dbReference type="SUPFAM" id="SSF46785">
    <property type="entry name" value="Winged helix' DNA-binding domain"/>
    <property type="match status" value="1"/>
</dbReference>
<dbReference type="PANTHER" id="PTHR30537">
    <property type="entry name" value="HTH-TYPE TRANSCRIPTIONAL REGULATOR"/>
    <property type="match status" value="1"/>
</dbReference>
<keyword evidence="2" id="KW-0805">Transcription regulation</keyword>
<comment type="similarity">
    <text evidence="1">Belongs to the LysR transcriptional regulatory family.</text>
</comment>
<dbReference type="FunFam" id="1.10.10.10:FF:000001">
    <property type="entry name" value="LysR family transcriptional regulator"/>
    <property type="match status" value="1"/>
</dbReference>
<accession>A0A382VQS6</accession>
<evidence type="ECO:0000259" key="5">
    <source>
        <dbReference type="PROSITE" id="PS50931"/>
    </source>
</evidence>
<reference evidence="6" key="1">
    <citation type="submission" date="2018-05" db="EMBL/GenBank/DDBJ databases">
        <authorList>
            <person name="Lanie J.A."/>
            <person name="Ng W.-L."/>
            <person name="Kazmierczak K.M."/>
            <person name="Andrzejewski T.M."/>
            <person name="Davidsen T.M."/>
            <person name="Wayne K.J."/>
            <person name="Tettelin H."/>
            <person name="Glass J.I."/>
            <person name="Rusch D."/>
            <person name="Podicherti R."/>
            <person name="Tsui H.-C.T."/>
            <person name="Winkler M.E."/>
        </authorList>
    </citation>
    <scope>NUCLEOTIDE SEQUENCE</scope>
</reference>
<dbReference type="GO" id="GO:0006351">
    <property type="term" value="P:DNA-templated transcription"/>
    <property type="evidence" value="ECO:0007669"/>
    <property type="project" value="TreeGrafter"/>
</dbReference>
<evidence type="ECO:0000256" key="1">
    <source>
        <dbReference type="ARBA" id="ARBA00009437"/>
    </source>
</evidence>
<feature type="non-terminal residue" evidence="6">
    <location>
        <position position="1"/>
    </location>
</feature>
<dbReference type="GO" id="GO:0043565">
    <property type="term" value="F:sequence-specific DNA binding"/>
    <property type="evidence" value="ECO:0007669"/>
    <property type="project" value="TreeGrafter"/>
</dbReference>
<evidence type="ECO:0000256" key="4">
    <source>
        <dbReference type="ARBA" id="ARBA00023163"/>
    </source>
</evidence>
<evidence type="ECO:0000256" key="3">
    <source>
        <dbReference type="ARBA" id="ARBA00023125"/>
    </source>
</evidence>
<organism evidence="6">
    <name type="scientific">marine metagenome</name>
    <dbReference type="NCBI Taxonomy" id="408172"/>
    <lineage>
        <taxon>unclassified sequences</taxon>
        <taxon>metagenomes</taxon>
        <taxon>ecological metagenomes</taxon>
    </lineage>
</organism>
<dbReference type="AlphaFoldDB" id="A0A382VQS6"/>
<dbReference type="EMBL" id="UINC01153891">
    <property type="protein sequence ID" value="SVD48852.1"/>
    <property type="molecule type" value="Genomic_DNA"/>
</dbReference>
<gene>
    <name evidence="6" type="ORF">METZ01_LOCUS401706</name>
</gene>